<dbReference type="OrthoDB" id="1434354at2759"/>
<dbReference type="SMART" id="SM00516">
    <property type="entry name" value="SEC14"/>
    <property type="match status" value="1"/>
</dbReference>
<name>A0A1E7FF14_9STRA</name>
<feature type="compositionally biased region" description="Low complexity" evidence="1">
    <location>
        <begin position="26"/>
        <end position="35"/>
    </location>
</feature>
<dbReference type="InterPro" id="IPR001251">
    <property type="entry name" value="CRAL-TRIO_dom"/>
</dbReference>
<dbReference type="PROSITE" id="PS50191">
    <property type="entry name" value="CRAL_TRIO"/>
    <property type="match status" value="1"/>
</dbReference>
<dbReference type="InterPro" id="IPR052578">
    <property type="entry name" value="PI_Transfer_CRAL-TRIO"/>
</dbReference>
<dbReference type="CDD" id="cd00170">
    <property type="entry name" value="SEC14"/>
    <property type="match status" value="1"/>
</dbReference>
<gene>
    <name evidence="3" type="ORF">FRACYDRAFT_275452</name>
</gene>
<dbReference type="Gene3D" id="3.40.525.10">
    <property type="entry name" value="CRAL-TRIO lipid binding domain"/>
    <property type="match status" value="1"/>
</dbReference>
<dbReference type="EMBL" id="KV784358">
    <property type="protein sequence ID" value="OEU16772.1"/>
    <property type="molecule type" value="Genomic_DNA"/>
</dbReference>
<proteinExistence type="predicted"/>
<organism evidence="3 4">
    <name type="scientific">Fragilariopsis cylindrus CCMP1102</name>
    <dbReference type="NCBI Taxonomy" id="635003"/>
    <lineage>
        <taxon>Eukaryota</taxon>
        <taxon>Sar</taxon>
        <taxon>Stramenopiles</taxon>
        <taxon>Ochrophyta</taxon>
        <taxon>Bacillariophyta</taxon>
        <taxon>Bacillariophyceae</taxon>
        <taxon>Bacillariophycidae</taxon>
        <taxon>Bacillariales</taxon>
        <taxon>Bacillariaceae</taxon>
        <taxon>Fragilariopsis</taxon>
    </lineage>
</organism>
<sequence>MIQHLNTFLEILNEPPSFDDDDNDDSTNTTSTNSDENACEGLLKEFTDDEKTEIANVSYAFWIVNLKANERLPVDGQRNSALKEIRRHYVGENRDPTKTLSALKEAMDYRRQYHVNILRSCCYENYKYDCDDGGGEAADLAKKYRSFVIKDLERQPMVVRGIDDKSRTIVYKSPRMSSEGNDTAIDADEAFLMTQLYTAEKAMATNEFESKSKEERLTVVFNFRDYSRKNSPSMYTIKTLVNVLQRCYPERLGVLMIIDPPFWIRSIFNIVWPLLSTATTEKIKLPSGQAAIDEAFHEVVGGNEKLAGMLANGEISSIDLIDYTKQPFYCQFE</sequence>
<reference evidence="3 4" key="1">
    <citation type="submission" date="2016-09" db="EMBL/GenBank/DDBJ databases">
        <title>Extensive genetic diversity and differential bi-allelic expression allows diatom success in the polar Southern Ocean.</title>
        <authorList>
            <consortium name="DOE Joint Genome Institute"/>
            <person name="Mock T."/>
            <person name="Otillar R.P."/>
            <person name="Strauss J."/>
            <person name="Dupont C."/>
            <person name="Frickenhaus S."/>
            <person name="Maumus F."/>
            <person name="Mcmullan M."/>
            <person name="Sanges R."/>
            <person name="Schmutz J."/>
            <person name="Toseland A."/>
            <person name="Valas R."/>
            <person name="Veluchamy A."/>
            <person name="Ward B.J."/>
            <person name="Allen A."/>
            <person name="Barry K."/>
            <person name="Falciatore A."/>
            <person name="Ferrante M."/>
            <person name="Fortunato A.E."/>
            <person name="Gloeckner G."/>
            <person name="Gruber A."/>
            <person name="Hipkin R."/>
            <person name="Janech M."/>
            <person name="Kroth P."/>
            <person name="Leese F."/>
            <person name="Lindquist E."/>
            <person name="Lyon B.R."/>
            <person name="Martin J."/>
            <person name="Mayer C."/>
            <person name="Parker M."/>
            <person name="Quesneville H."/>
            <person name="Raymond J."/>
            <person name="Uhlig C."/>
            <person name="Valentin K.U."/>
            <person name="Worden A.Z."/>
            <person name="Armbrust E.V."/>
            <person name="Bowler C."/>
            <person name="Green B."/>
            <person name="Moulton V."/>
            <person name="Van Oosterhout C."/>
            <person name="Grigoriev I."/>
        </authorList>
    </citation>
    <scope>NUCLEOTIDE SEQUENCE [LARGE SCALE GENOMIC DNA]</scope>
    <source>
        <strain evidence="3 4">CCMP1102</strain>
    </source>
</reference>
<dbReference type="InterPro" id="IPR036865">
    <property type="entry name" value="CRAL-TRIO_dom_sf"/>
</dbReference>
<evidence type="ECO:0000256" key="1">
    <source>
        <dbReference type="SAM" id="MobiDB-lite"/>
    </source>
</evidence>
<evidence type="ECO:0000313" key="3">
    <source>
        <dbReference type="EMBL" id="OEU16772.1"/>
    </source>
</evidence>
<dbReference type="PANTHER" id="PTHR45824">
    <property type="entry name" value="GH16843P"/>
    <property type="match status" value="1"/>
</dbReference>
<dbReference type="AlphaFoldDB" id="A0A1E7FF14"/>
<dbReference type="PANTHER" id="PTHR45824:SF29">
    <property type="entry name" value="GH16843P"/>
    <property type="match status" value="1"/>
</dbReference>
<dbReference type="KEGG" id="fcy:FRACYDRAFT_275452"/>
<accession>A0A1E7FF14</accession>
<dbReference type="InParanoid" id="A0A1E7FF14"/>
<feature type="region of interest" description="Disordered" evidence="1">
    <location>
        <begin position="13"/>
        <end position="36"/>
    </location>
</feature>
<evidence type="ECO:0000313" key="4">
    <source>
        <dbReference type="Proteomes" id="UP000095751"/>
    </source>
</evidence>
<evidence type="ECO:0000259" key="2">
    <source>
        <dbReference type="PROSITE" id="PS50191"/>
    </source>
</evidence>
<feature type="domain" description="CRAL-TRIO" evidence="2">
    <location>
        <begin position="145"/>
        <end position="319"/>
    </location>
</feature>
<protein>
    <submittedName>
        <fullName evidence="3">CRAL/TRIO domain-containing protein</fullName>
    </submittedName>
</protein>
<dbReference type="Proteomes" id="UP000095751">
    <property type="component" value="Unassembled WGS sequence"/>
</dbReference>
<keyword evidence="4" id="KW-1185">Reference proteome</keyword>
<dbReference type="GO" id="GO:0008526">
    <property type="term" value="F:phosphatidylinositol transfer activity"/>
    <property type="evidence" value="ECO:0007669"/>
    <property type="project" value="TreeGrafter"/>
</dbReference>
<dbReference type="Pfam" id="PF00650">
    <property type="entry name" value="CRAL_TRIO"/>
    <property type="match status" value="1"/>
</dbReference>
<dbReference type="SUPFAM" id="SSF52087">
    <property type="entry name" value="CRAL/TRIO domain"/>
    <property type="match status" value="1"/>
</dbReference>